<dbReference type="STRING" id="857967.G0QXA7"/>
<dbReference type="Proteomes" id="UP000008983">
    <property type="component" value="Unassembled WGS sequence"/>
</dbReference>
<evidence type="ECO:0000313" key="2">
    <source>
        <dbReference type="EMBL" id="EGR30148.1"/>
    </source>
</evidence>
<dbReference type="Pfam" id="PF08164">
    <property type="entry name" value="TRAUB"/>
    <property type="match status" value="1"/>
</dbReference>
<organism evidence="2 3">
    <name type="scientific">Ichthyophthirius multifiliis</name>
    <name type="common">White spot disease agent</name>
    <name type="synonym">Ich</name>
    <dbReference type="NCBI Taxonomy" id="5932"/>
    <lineage>
        <taxon>Eukaryota</taxon>
        <taxon>Sar</taxon>
        <taxon>Alveolata</taxon>
        <taxon>Ciliophora</taxon>
        <taxon>Intramacronucleata</taxon>
        <taxon>Oligohymenophorea</taxon>
        <taxon>Hymenostomatida</taxon>
        <taxon>Ophryoglenina</taxon>
        <taxon>Ichthyophthirius</taxon>
    </lineage>
</organism>
<reference evidence="2 3" key="1">
    <citation type="submission" date="2011-07" db="EMBL/GenBank/DDBJ databases">
        <authorList>
            <person name="Coyne R."/>
            <person name="Brami D."/>
            <person name="Johnson J."/>
            <person name="Hostetler J."/>
            <person name="Hannick L."/>
            <person name="Clark T."/>
            <person name="Cassidy-Hanley D."/>
            <person name="Inman J."/>
        </authorList>
    </citation>
    <scope>NUCLEOTIDE SEQUENCE [LARGE SCALE GENOMIC DNA]</scope>
    <source>
        <strain evidence="2 3">G5</strain>
    </source>
</reference>
<dbReference type="EMBL" id="GL984050">
    <property type="protein sequence ID" value="EGR30148.1"/>
    <property type="molecule type" value="Genomic_DNA"/>
</dbReference>
<evidence type="ECO:0000259" key="1">
    <source>
        <dbReference type="Pfam" id="PF08164"/>
    </source>
</evidence>
<dbReference type="OrthoDB" id="308350at2759"/>
<dbReference type="OMA" id="RPINILH"/>
<dbReference type="PANTHER" id="PTHR15565:SF0">
    <property type="entry name" value="PROTEIN AATF"/>
    <property type="match status" value="1"/>
</dbReference>
<gene>
    <name evidence="2" type="ORF">IMG5_140270</name>
</gene>
<sequence>MDQLNPWMEENILKWSQKAQLLNTMYLKKSGMKGLLQTPIGQAQKAMEQFDKMLYKSQLKRNSFRILGENASNIQRDIDEEIYDDNDFYNELLKEYMTEIEENKEVGQDGLLFDSTRLYLLDRKLKQQEKKLKTVDRKTSKARKIRYDVHQKLVNFMNPVQQEDYIIDGRIQIVQNIFGGNKKDNNDDDKNIKKKDNQEDIDDIEII</sequence>
<name>G0QXA7_ICHMU</name>
<dbReference type="InParanoid" id="G0QXA7"/>
<dbReference type="GeneID" id="14906261"/>
<dbReference type="AlphaFoldDB" id="G0QXA7"/>
<proteinExistence type="predicted"/>
<dbReference type="InterPro" id="IPR039223">
    <property type="entry name" value="AATF/Bfr2"/>
</dbReference>
<dbReference type="eggNOG" id="KOG2773">
    <property type="taxonomic scope" value="Eukaryota"/>
</dbReference>
<keyword evidence="3" id="KW-1185">Reference proteome</keyword>
<evidence type="ECO:0000313" key="3">
    <source>
        <dbReference type="Proteomes" id="UP000008983"/>
    </source>
</evidence>
<protein>
    <recommendedName>
        <fullName evidence="1">Apoptosis-antagonizing transcription factor C-terminal domain-containing protein</fullName>
    </recommendedName>
</protein>
<dbReference type="GO" id="GO:0005730">
    <property type="term" value="C:nucleolus"/>
    <property type="evidence" value="ECO:0007669"/>
    <property type="project" value="TreeGrafter"/>
</dbReference>
<dbReference type="PANTHER" id="PTHR15565">
    <property type="entry name" value="AATF PROTEIN APOPTOSIS ANTAGONIZING TRANSCRIPTION FACTOR"/>
    <property type="match status" value="1"/>
</dbReference>
<feature type="domain" description="Apoptosis-antagonizing transcription factor C-terminal" evidence="1">
    <location>
        <begin position="89"/>
        <end position="163"/>
    </location>
</feature>
<dbReference type="RefSeq" id="XP_004031384.1">
    <property type="nucleotide sequence ID" value="XM_004031336.1"/>
</dbReference>
<accession>G0QXA7</accession>
<dbReference type="InterPro" id="IPR012617">
    <property type="entry name" value="AATF_C"/>
</dbReference>